<sequence length="158" mass="18370">QLYRNAFSLLIRAYSLPNTLDNKEILMSIFTIFFQGVGELYKRCKPTTNEPIKREHELYRQFIQLLMTHYTQEHEVSFYAKKCGVTPAHFSGAIRKASGHSPLAIITGIIIMNAKAQLKSTRLPVKEIAFSLGFNNLSFFNKYFRKHVKMTPQEYREC</sequence>
<name>A0A642C5V1_BACOV</name>
<organism evidence="5">
    <name type="scientific">Bacteroides ovatus</name>
    <dbReference type="NCBI Taxonomy" id="28116"/>
    <lineage>
        <taxon>Bacteria</taxon>
        <taxon>Pseudomonadati</taxon>
        <taxon>Bacteroidota</taxon>
        <taxon>Bacteroidia</taxon>
        <taxon>Bacteroidales</taxon>
        <taxon>Bacteroidaceae</taxon>
        <taxon>Bacteroides</taxon>
    </lineage>
</organism>
<keyword evidence="2" id="KW-0238">DNA-binding</keyword>
<dbReference type="PROSITE" id="PS01124">
    <property type="entry name" value="HTH_ARAC_FAMILY_2"/>
    <property type="match status" value="1"/>
</dbReference>
<comment type="caution">
    <text evidence="5">The sequence shown here is derived from an EMBL/GenBank/DDBJ whole genome shotgun (WGS) entry which is preliminary data.</text>
</comment>
<evidence type="ECO:0000259" key="4">
    <source>
        <dbReference type="PROSITE" id="PS01124"/>
    </source>
</evidence>
<dbReference type="InterPro" id="IPR020449">
    <property type="entry name" value="Tscrpt_reg_AraC-type_HTH"/>
</dbReference>
<dbReference type="SUPFAM" id="SSF46689">
    <property type="entry name" value="Homeodomain-like"/>
    <property type="match status" value="1"/>
</dbReference>
<dbReference type="InterPro" id="IPR009057">
    <property type="entry name" value="Homeodomain-like_sf"/>
</dbReference>
<proteinExistence type="predicted"/>
<protein>
    <submittedName>
        <fullName evidence="5">Helix-turn-helix transcriptional regulator</fullName>
    </submittedName>
</protein>
<dbReference type="PANTHER" id="PTHR43280">
    <property type="entry name" value="ARAC-FAMILY TRANSCRIPTIONAL REGULATOR"/>
    <property type="match status" value="1"/>
</dbReference>
<keyword evidence="3" id="KW-0804">Transcription</keyword>
<dbReference type="GO" id="GO:0003700">
    <property type="term" value="F:DNA-binding transcription factor activity"/>
    <property type="evidence" value="ECO:0007669"/>
    <property type="project" value="InterPro"/>
</dbReference>
<reference evidence="5" key="1">
    <citation type="journal article" date="2019" name="Nat. Med.">
        <title>A library of human gut bacterial isolates paired with longitudinal multiomics data enables mechanistic microbiome research.</title>
        <authorList>
            <person name="Poyet M."/>
            <person name="Groussin M."/>
            <person name="Gibbons S.M."/>
            <person name="Avila-Pacheco J."/>
            <person name="Jiang X."/>
            <person name="Kearney S.M."/>
            <person name="Perrotta A.R."/>
            <person name="Berdy B."/>
            <person name="Zhao S."/>
            <person name="Lieberman T.D."/>
            <person name="Swanson P.K."/>
            <person name="Smith M."/>
            <person name="Roesemann S."/>
            <person name="Alexander J.E."/>
            <person name="Rich S.A."/>
            <person name="Livny J."/>
            <person name="Vlamakis H."/>
            <person name="Clish C."/>
            <person name="Bullock K."/>
            <person name="Deik A."/>
            <person name="Scott J."/>
            <person name="Pierce K.A."/>
            <person name="Xavier R.J."/>
            <person name="Alm E.J."/>
        </authorList>
    </citation>
    <scope>NUCLEOTIDE SEQUENCE</scope>
    <source>
        <strain evidence="5">BIOML-A13</strain>
    </source>
</reference>
<evidence type="ECO:0000256" key="3">
    <source>
        <dbReference type="ARBA" id="ARBA00023163"/>
    </source>
</evidence>
<feature type="non-terminal residue" evidence="5">
    <location>
        <position position="1"/>
    </location>
</feature>
<dbReference type="PRINTS" id="PR00032">
    <property type="entry name" value="HTHARAC"/>
</dbReference>
<dbReference type="Gene3D" id="1.10.10.60">
    <property type="entry name" value="Homeodomain-like"/>
    <property type="match status" value="1"/>
</dbReference>
<feature type="domain" description="HTH araC/xylS-type" evidence="4">
    <location>
        <begin position="60"/>
        <end position="158"/>
    </location>
</feature>
<dbReference type="EMBL" id="VWFN01000243">
    <property type="protein sequence ID" value="KAA4632344.1"/>
    <property type="molecule type" value="Genomic_DNA"/>
</dbReference>
<keyword evidence="1" id="KW-0805">Transcription regulation</keyword>
<gene>
    <name evidence="5" type="ORF">F3B51_29020</name>
</gene>
<dbReference type="Pfam" id="PF12833">
    <property type="entry name" value="HTH_18"/>
    <property type="match status" value="1"/>
</dbReference>
<dbReference type="InterPro" id="IPR018060">
    <property type="entry name" value="HTH_AraC"/>
</dbReference>
<evidence type="ECO:0000256" key="2">
    <source>
        <dbReference type="ARBA" id="ARBA00023125"/>
    </source>
</evidence>
<evidence type="ECO:0000313" key="5">
    <source>
        <dbReference type="EMBL" id="KAA4632344.1"/>
    </source>
</evidence>
<accession>A0A642C5V1</accession>
<evidence type="ECO:0000256" key="1">
    <source>
        <dbReference type="ARBA" id="ARBA00023015"/>
    </source>
</evidence>
<dbReference type="SMART" id="SM00342">
    <property type="entry name" value="HTH_ARAC"/>
    <property type="match status" value="1"/>
</dbReference>
<dbReference type="AlphaFoldDB" id="A0A642C5V1"/>
<dbReference type="PANTHER" id="PTHR43280:SF32">
    <property type="entry name" value="TRANSCRIPTIONAL REGULATORY PROTEIN"/>
    <property type="match status" value="1"/>
</dbReference>
<dbReference type="GO" id="GO:0043565">
    <property type="term" value="F:sequence-specific DNA binding"/>
    <property type="evidence" value="ECO:0007669"/>
    <property type="project" value="InterPro"/>
</dbReference>